<dbReference type="EMBL" id="BANC01000039">
    <property type="protein sequence ID" value="GAN80154.1"/>
    <property type="molecule type" value="Genomic_DNA"/>
</dbReference>
<evidence type="ECO:0000313" key="2">
    <source>
        <dbReference type="Proteomes" id="UP000032668"/>
    </source>
</evidence>
<comment type="caution">
    <text evidence="1">The sequence shown here is derived from an EMBL/GenBank/DDBJ whole genome shotgun (WGS) entry which is preliminary data.</text>
</comment>
<evidence type="ECO:0008006" key="3">
    <source>
        <dbReference type="Google" id="ProtNLM"/>
    </source>
</evidence>
<evidence type="ECO:0000313" key="1">
    <source>
        <dbReference type="EMBL" id="GAN80154.1"/>
    </source>
</evidence>
<dbReference type="Pfam" id="PF06073">
    <property type="entry name" value="DUF934"/>
    <property type="match status" value="1"/>
</dbReference>
<name>A0A0D6PH60_9PROT</name>
<reference evidence="1 2" key="1">
    <citation type="submission" date="2012-11" db="EMBL/GenBank/DDBJ databases">
        <title>Whole genome sequence of Acidocella aminolytica 101 = DSM 11237.</title>
        <authorList>
            <person name="Azuma Y."/>
            <person name="Higashiura N."/>
            <person name="Hirakawa H."/>
            <person name="Matsushita K."/>
        </authorList>
    </citation>
    <scope>NUCLEOTIDE SEQUENCE [LARGE SCALE GENOMIC DNA]</scope>
    <source>
        <strain evidence="2">101 / DSM 11237</strain>
    </source>
</reference>
<protein>
    <recommendedName>
        <fullName evidence="3">Oxidoreductase</fullName>
    </recommendedName>
</protein>
<dbReference type="OrthoDB" id="9800421at2"/>
<dbReference type="Proteomes" id="UP000032668">
    <property type="component" value="Unassembled WGS sequence"/>
</dbReference>
<gene>
    <name evidence="1" type="ORF">Aam_039_036</name>
</gene>
<dbReference type="InterPro" id="IPR008318">
    <property type="entry name" value="UCP030820"/>
</dbReference>
<dbReference type="STRING" id="1120923.SAMN02746095_01472"/>
<accession>A0A0D6PH60</accession>
<dbReference type="AlphaFoldDB" id="A0A0D6PH60"/>
<organism evidence="1 2">
    <name type="scientific">Acidocella aminolytica 101 = DSM 11237</name>
    <dbReference type="NCBI Taxonomy" id="1120923"/>
    <lineage>
        <taxon>Bacteria</taxon>
        <taxon>Pseudomonadati</taxon>
        <taxon>Pseudomonadota</taxon>
        <taxon>Alphaproteobacteria</taxon>
        <taxon>Acetobacterales</taxon>
        <taxon>Acidocellaceae</taxon>
        <taxon>Acidocella</taxon>
    </lineage>
</organism>
<dbReference type="RefSeq" id="WP_052948346.1">
    <property type="nucleotide sequence ID" value="NZ_BANC01000039.1"/>
</dbReference>
<keyword evidence="2" id="KW-1185">Reference proteome</keyword>
<sequence>MPLIDAKGEAIVDAAAPDELLSPDADLTALLPRLGELAVIAVEFPKFRDGRGFTLARGLRQRGYQGDLRAVGHFLPDQFGALIACGFTSFDTPPEHSPAQFAAALAKHRQPGQLLRRSLGRALETA</sequence>
<proteinExistence type="predicted"/>